<dbReference type="Pfam" id="PF02683">
    <property type="entry name" value="DsbD_TM"/>
    <property type="match status" value="1"/>
</dbReference>
<feature type="transmembrane region" description="Helical" evidence="6">
    <location>
        <begin position="211"/>
        <end position="240"/>
    </location>
</feature>
<reference evidence="8 9" key="1">
    <citation type="submission" date="2018-07" db="EMBL/GenBank/DDBJ databases">
        <title>Genomic Encyclopedia of Type Strains, Phase IV (KMG-IV): sequencing the most valuable type-strain genomes for metagenomic binning, comparative biology and taxonomic classification.</title>
        <authorList>
            <person name="Goeker M."/>
        </authorList>
    </citation>
    <scope>NUCLEOTIDE SEQUENCE [LARGE SCALE GENOMIC DNA]</scope>
    <source>
        <strain evidence="8 9">DSM 27696</strain>
    </source>
</reference>
<evidence type="ECO:0000256" key="2">
    <source>
        <dbReference type="ARBA" id="ARBA00006143"/>
    </source>
</evidence>
<dbReference type="InterPro" id="IPR003834">
    <property type="entry name" value="Cyt_c_assmbl_TM_dom"/>
</dbReference>
<dbReference type="RefSeq" id="WP_114353154.1">
    <property type="nucleotide sequence ID" value="NZ_QPJJ01000008.1"/>
</dbReference>
<organism evidence="8 9">
    <name type="scientific">Saliterribacillus persicus</name>
    <dbReference type="NCBI Taxonomy" id="930114"/>
    <lineage>
        <taxon>Bacteria</taxon>
        <taxon>Bacillati</taxon>
        <taxon>Bacillota</taxon>
        <taxon>Bacilli</taxon>
        <taxon>Bacillales</taxon>
        <taxon>Bacillaceae</taxon>
        <taxon>Saliterribacillus</taxon>
    </lineage>
</organism>
<evidence type="ECO:0000313" key="8">
    <source>
        <dbReference type="EMBL" id="RCW67008.1"/>
    </source>
</evidence>
<dbReference type="AlphaFoldDB" id="A0A368XJ06"/>
<protein>
    <submittedName>
        <fullName evidence="8">Cytochrome c-type biogenesis protein</fullName>
    </submittedName>
</protein>
<feature type="transmembrane region" description="Helical" evidence="6">
    <location>
        <begin position="144"/>
        <end position="171"/>
    </location>
</feature>
<evidence type="ECO:0000256" key="4">
    <source>
        <dbReference type="ARBA" id="ARBA00022989"/>
    </source>
</evidence>
<sequence>MPGIETDTLIFVGMFLAIGAGALSFLSPCVLPIFPAYLSYITGISVKELQNNQNTKIRGKLLSHSIVFLMGVSLVFVSLGASASFLGQWLQELLLGSTGLLIQRIAGIFIIVMGLFIGGWLNIKTLMKEKRIHAKTKPAGYVGTFFVGLGFAAGWTPCIGPIFASILVLAASNPSQGIFYTIMYVIGFSLPFLLLTFFLGSTKWLVRKSQIIMKIGAVFMIIMGLVLFFGLMPIISSYILDLIKDTWLAELG</sequence>
<name>A0A368XJ06_9BACI</name>
<comment type="caution">
    <text evidence="8">The sequence shown here is derived from an EMBL/GenBank/DDBJ whole genome shotgun (WGS) entry which is preliminary data.</text>
</comment>
<proteinExistence type="inferred from homology"/>
<feature type="transmembrane region" description="Helical" evidence="6">
    <location>
        <begin position="177"/>
        <end position="199"/>
    </location>
</feature>
<dbReference type="Proteomes" id="UP000252585">
    <property type="component" value="Unassembled WGS sequence"/>
</dbReference>
<dbReference type="EMBL" id="QPJJ01000008">
    <property type="protein sequence ID" value="RCW67008.1"/>
    <property type="molecule type" value="Genomic_DNA"/>
</dbReference>
<dbReference type="PANTHER" id="PTHR31272:SF4">
    <property type="entry name" value="CYTOCHROME C-TYPE BIOGENESIS PROTEIN HI_1454-RELATED"/>
    <property type="match status" value="1"/>
</dbReference>
<dbReference type="OrthoDB" id="9803065at2"/>
<keyword evidence="9" id="KW-1185">Reference proteome</keyword>
<feature type="transmembrane region" description="Helical" evidence="6">
    <location>
        <begin position="101"/>
        <end position="123"/>
    </location>
</feature>
<keyword evidence="3 6" id="KW-0812">Transmembrane</keyword>
<dbReference type="InterPro" id="IPR051790">
    <property type="entry name" value="Cytochrome_c-biogenesis_DsbD"/>
</dbReference>
<keyword evidence="5 6" id="KW-0472">Membrane</keyword>
<evidence type="ECO:0000256" key="1">
    <source>
        <dbReference type="ARBA" id="ARBA00004141"/>
    </source>
</evidence>
<evidence type="ECO:0000256" key="3">
    <source>
        <dbReference type="ARBA" id="ARBA00022692"/>
    </source>
</evidence>
<keyword evidence="4 6" id="KW-1133">Transmembrane helix</keyword>
<evidence type="ECO:0000313" key="9">
    <source>
        <dbReference type="Proteomes" id="UP000252585"/>
    </source>
</evidence>
<feature type="transmembrane region" description="Helical" evidence="6">
    <location>
        <begin position="12"/>
        <end position="40"/>
    </location>
</feature>
<dbReference type="GO" id="GO:0016020">
    <property type="term" value="C:membrane"/>
    <property type="evidence" value="ECO:0007669"/>
    <property type="project" value="UniProtKB-SubCell"/>
</dbReference>
<evidence type="ECO:0000256" key="5">
    <source>
        <dbReference type="ARBA" id="ARBA00023136"/>
    </source>
</evidence>
<feature type="transmembrane region" description="Helical" evidence="6">
    <location>
        <begin position="61"/>
        <end position="81"/>
    </location>
</feature>
<dbReference type="PANTHER" id="PTHR31272">
    <property type="entry name" value="CYTOCHROME C-TYPE BIOGENESIS PROTEIN HI_1454-RELATED"/>
    <property type="match status" value="1"/>
</dbReference>
<feature type="domain" description="Cytochrome C biogenesis protein transmembrane" evidence="7">
    <location>
        <begin position="14"/>
        <end position="223"/>
    </location>
</feature>
<accession>A0A368XJ06</accession>
<comment type="subcellular location">
    <subcellularLocation>
        <location evidence="1">Membrane</location>
        <topology evidence="1">Multi-pass membrane protein</topology>
    </subcellularLocation>
</comment>
<evidence type="ECO:0000259" key="7">
    <source>
        <dbReference type="Pfam" id="PF02683"/>
    </source>
</evidence>
<evidence type="ECO:0000256" key="6">
    <source>
        <dbReference type="SAM" id="Phobius"/>
    </source>
</evidence>
<dbReference type="GO" id="GO:0017004">
    <property type="term" value="P:cytochrome complex assembly"/>
    <property type="evidence" value="ECO:0007669"/>
    <property type="project" value="InterPro"/>
</dbReference>
<comment type="similarity">
    <text evidence="2">Belongs to the DsbD family.</text>
</comment>
<gene>
    <name evidence="8" type="ORF">DFR57_108104</name>
</gene>